<dbReference type="Gene3D" id="3.90.550.10">
    <property type="entry name" value="Spore Coat Polysaccharide Biosynthesis Protein SpsA, Chain A"/>
    <property type="match status" value="1"/>
</dbReference>
<sequence>MGSAAEKVAAVIMAKIPNLAQIFLIGFYEEREFALYVSATSNELKVLVRKTNHTALAGGLYNFRDLIMEGSPSHIFLLKCDVCCSFPLPEMLEARKQYGGIGTLLVIEVSAESASQFGELVADPVTNELLHYTEKPETFVSDRINCGEYVFAPDIFAAIRNVSTQQKDRGKKLNQSDNLFREIGQH</sequence>
<dbReference type="AlphaFoldDB" id="A0AAN7L951"/>
<feature type="domain" description="Nucleotidyl transferase" evidence="1">
    <location>
        <begin position="50"/>
        <end position="174"/>
    </location>
</feature>
<gene>
    <name evidence="2" type="ORF">SAY86_016229</name>
</gene>
<keyword evidence="3" id="KW-1185">Reference proteome</keyword>
<dbReference type="EMBL" id="JAXQNO010000016">
    <property type="protein sequence ID" value="KAK4782127.1"/>
    <property type="molecule type" value="Genomic_DNA"/>
</dbReference>
<accession>A0AAN7L951</accession>
<proteinExistence type="predicted"/>
<evidence type="ECO:0000313" key="2">
    <source>
        <dbReference type="EMBL" id="KAK4782127.1"/>
    </source>
</evidence>
<dbReference type="SUPFAM" id="SSF53448">
    <property type="entry name" value="Nucleotide-diphospho-sugar transferases"/>
    <property type="match status" value="1"/>
</dbReference>
<dbReference type="InterPro" id="IPR050486">
    <property type="entry name" value="Mannose-1P_guanyltransferase"/>
</dbReference>
<dbReference type="InterPro" id="IPR005835">
    <property type="entry name" value="NTP_transferase_dom"/>
</dbReference>
<evidence type="ECO:0000313" key="3">
    <source>
        <dbReference type="Proteomes" id="UP001346149"/>
    </source>
</evidence>
<dbReference type="PANTHER" id="PTHR22572">
    <property type="entry name" value="SUGAR-1-PHOSPHATE GUANYL TRANSFERASE"/>
    <property type="match status" value="1"/>
</dbReference>
<protein>
    <recommendedName>
        <fullName evidence="1">Nucleotidyl transferase domain-containing protein</fullName>
    </recommendedName>
</protein>
<organism evidence="2 3">
    <name type="scientific">Trapa natans</name>
    <name type="common">Water chestnut</name>
    <dbReference type="NCBI Taxonomy" id="22666"/>
    <lineage>
        <taxon>Eukaryota</taxon>
        <taxon>Viridiplantae</taxon>
        <taxon>Streptophyta</taxon>
        <taxon>Embryophyta</taxon>
        <taxon>Tracheophyta</taxon>
        <taxon>Spermatophyta</taxon>
        <taxon>Magnoliopsida</taxon>
        <taxon>eudicotyledons</taxon>
        <taxon>Gunneridae</taxon>
        <taxon>Pentapetalae</taxon>
        <taxon>rosids</taxon>
        <taxon>malvids</taxon>
        <taxon>Myrtales</taxon>
        <taxon>Lythraceae</taxon>
        <taxon>Trapa</taxon>
    </lineage>
</organism>
<dbReference type="InterPro" id="IPR029044">
    <property type="entry name" value="Nucleotide-diphossugar_trans"/>
</dbReference>
<dbReference type="Pfam" id="PF00483">
    <property type="entry name" value="NTP_transferase"/>
    <property type="match status" value="1"/>
</dbReference>
<comment type="caution">
    <text evidence="2">The sequence shown here is derived from an EMBL/GenBank/DDBJ whole genome shotgun (WGS) entry which is preliminary data.</text>
</comment>
<name>A0AAN7L951_TRANT</name>
<dbReference type="Proteomes" id="UP001346149">
    <property type="component" value="Unassembled WGS sequence"/>
</dbReference>
<evidence type="ECO:0000259" key="1">
    <source>
        <dbReference type="Pfam" id="PF00483"/>
    </source>
</evidence>
<reference evidence="2 3" key="1">
    <citation type="journal article" date="2023" name="Hortic Res">
        <title>Pangenome of water caltrop reveals structural variations and asymmetric subgenome divergence after allopolyploidization.</title>
        <authorList>
            <person name="Zhang X."/>
            <person name="Chen Y."/>
            <person name="Wang L."/>
            <person name="Yuan Y."/>
            <person name="Fang M."/>
            <person name="Shi L."/>
            <person name="Lu R."/>
            <person name="Comes H.P."/>
            <person name="Ma Y."/>
            <person name="Chen Y."/>
            <person name="Huang G."/>
            <person name="Zhou Y."/>
            <person name="Zheng Z."/>
            <person name="Qiu Y."/>
        </authorList>
    </citation>
    <scope>NUCLEOTIDE SEQUENCE [LARGE SCALE GENOMIC DNA]</scope>
    <source>
        <strain evidence="2">F231</strain>
    </source>
</reference>